<proteinExistence type="predicted"/>
<reference evidence="1 2" key="1">
    <citation type="submission" date="2017-07" db="EMBL/GenBank/DDBJ databases">
        <title>In vitro design and evaluation of phage cocktails against multidrug-resistant Aeromonas salmonicida.</title>
        <authorList>
            <person name="Chen L."/>
            <person name="Yuan S."/>
            <person name="Ma Y."/>
        </authorList>
    </citation>
    <scope>NUCLEOTIDE SEQUENCE [LARGE SCALE GENOMIC DNA]</scope>
</reference>
<name>A0A291LDX9_9CAUD</name>
<dbReference type="EMBL" id="MF498773">
    <property type="protein sequence ID" value="ATI17608.1"/>
    <property type="molecule type" value="Genomic_DNA"/>
</dbReference>
<organism evidence="1 2">
    <name type="scientific">Aeromonas phage AS-szw</name>
    <dbReference type="NCBI Taxonomy" id="2026114"/>
    <lineage>
        <taxon>Viruses</taxon>
        <taxon>Duplodnaviria</taxon>
        <taxon>Heunggongvirae</taxon>
        <taxon>Uroviricota</taxon>
        <taxon>Caudoviricetes</taxon>
        <taxon>Pantevenvirales</taxon>
        <taxon>Straboviridae</taxon>
        <taxon>Emmerichvirinae</taxon>
        <taxon>Ceceduovirus</taxon>
        <taxon>Ceceduovirus aszj</taxon>
    </lineage>
</organism>
<dbReference type="Proteomes" id="UP000230211">
    <property type="component" value="Segment"/>
</dbReference>
<evidence type="ECO:0000313" key="2">
    <source>
        <dbReference type="Proteomes" id="UP000230211"/>
    </source>
</evidence>
<protein>
    <submittedName>
        <fullName evidence="1">Uncharacterized protein</fullName>
    </submittedName>
</protein>
<accession>A0A291LDX9</accession>
<sequence length="87" mass="10041">MFALAHKETGKFVGWDVFTSFIDGETDYCLTEPEFSNNVWCLLSYMDVKRILDRGEIKRGINTFYSDPDVDFSLDEYEIVVLTGVKV</sequence>
<evidence type="ECO:0000313" key="1">
    <source>
        <dbReference type="EMBL" id="ATI17608.1"/>
    </source>
</evidence>